<dbReference type="EMBL" id="QTKX01000001">
    <property type="protein sequence ID" value="MBS8263705.1"/>
    <property type="molecule type" value="Genomic_DNA"/>
</dbReference>
<evidence type="ECO:0000313" key="10">
    <source>
        <dbReference type="Proteomes" id="UP000761411"/>
    </source>
</evidence>
<feature type="transmembrane region" description="Helical" evidence="8">
    <location>
        <begin position="125"/>
        <end position="149"/>
    </location>
</feature>
<feature type="transmembrane region" description="Helical" evidence="8">
    <location>
        <begin position="164"/>
        <end position="181"/>
    </location>
</feature>
<evidence type="ECO:0000256" key="3">
    <source>
        <dbReference type="ARBA" id="ARBA00022448"/>
    </source>
</evidence>
<comment type="caution">
    <text evidence="9">The sequence shown here is derived from an EMBL/GenBank/DDBJ whole genome shotgun (WGS) entry which is preliminary data.</text>
</comment>
<keyword evidence="5 8" id="KW-0812">Transmembrane</keyword>
<feature type="transmembrane region" description="Helical" evidence="8">
    <location>
        <begin position="193"/>
        <end position="214"/>
    </location>
</feature>
<comment type="similarity">
    <text evidence="2 8">Belongs to the 4-toluene sulfonate uptake permease (TSUP) (TC 2.A.102) family.</text>
</comment>
<proteinExistence type="inferred from homology"/>
<evidence type="ECO:0000313" key="9">
    <source>
        <dbReference type="EMBL" id="MBS8263705.1"/>
    </source>
</evidence>
<evidence type="ECO:0000256" key="7">
    <source>
        <dbReference type="ARBA" id="ARBA00023136"/>
    </source>
</evidence>
<evidence type="ECO:0000256" key="4">
    <source>
        <dbReference type="ARBA" id="ARBA00022475"/>
    </source>
</evidence>
<comment type="subcellular location">
    <subcellularLocation>
        <location evidence="1 8">Cell membrane</location>
        <topology evidence="1 8">Multi-pass membrane protein</topology>
    </subcellularLocation>
</comment>
<feature type="transmembrane region" description="Helical" evidence="8">
    <location>
        <begin position="32"/>
        <end position="57"/>
    </location>
</feature>
<dbReference type="GO" id="GO:0005886">
    <property type="term" value="C:plasma membrane"/>
    <property type="evidence" value="ECO:0007669"/>
    <property type="project" value="UniProtKB-SubCell"/>
</dbReference>
<evidence type="ECO:0000256" key="6">
    <source>
        <dbReference type="ARBA" id="ARBA00022989"/>
    </source>
</evidence>
<name>A0A944CJN3_9BACI</name>
<evidence type="ECO:0000256" key="1">
    <source>
        <dbReference type="ARBA" id="ARBA00004651"/>
    </source>
</evidence>
<keyword evidence="6 8" id="KW-1133">Transmembrane helix</keyword>
<dbReference type="Pfam" id="PF01925">
    <property type="entry name" value="TauE"/>
    <property type="match status" value="1"/>
</dbReference>
<gene>
    <name evidence="9" type="ORF">DYI25_04515</name>
</gene>
<sequence>MENWILLFMIVLMSSLLQTSTGYGFSLVSTPFLFLIYPVHTAIQINIILSLCLSIFMIIKIRKEIEKPLLIRLIKGSSVGVVLGIPLYLYINVEFLKIVVGVLILIFTVLLILKFTIIQTKKRDLLIGGLSGFLTTSLGIPGPPLLIYFSGEIMEKTSFRNTPLSYNLFVYSISLILQLLFGGTSKEVWTSSLFSIPALFMGILLGQFLFARISQRTFRVTTYLILLFTGGYLIISFLVI</sequence>
<keyword evidence="7 8" id="KW-0472">Membrane</keyword>
<keyword evidence="4 8" id="KW-1003">Cell membrane</keyword>
<feature type="transmembrane region" description="Helical" evidence="8">
    <location>
        <begin position="220"/>
        <end position="239"/>
    </location>
</feature>
<keyword evidence="10" id="KW-1185">Reference proteome</keyword>
<evidence type="ECO:0000256" key="8">
    <source>
        <dbReference type="RuleBase" id="RU363041"/>
    </source>
</evidence>
<dbReference type="InterPro" id="IPR002781">
    <property type="entry name" value="TM_pro_TauE-like"/>
</dbReference>
<protein>
    <recommendedName>
        <fullName evidence="8">Probable membrane transporter protein</fullName>
    </recommendedName>
</protein>
<dbReference type="PANTHER" id="PTHR30269">
    <property type="entry name" value="TRANSMEMBRANE PROTEIN YFCA"/>
    <property type="match status" value="1"/>
</dbReference>
<dbReference type="AlphaFoldDB" id="A0A944CJN3"/>
<dbReference type="InterPro" id="IPR052017">
    <property type="entry name" value="TSUP"/>
</dbReference>
<organism evidence="9 10">
    <name type="scientific">Mesobacillus boroniphilus</name>
    <dbReference type="NCBI Taxonomy" id="308892"/>
    <lineage>
        <taxon>Bacteria</taxon>
        <taxon>Bacillati</taxon>
        <taxon>Bacillota</taxon>
        <taxon>Bacilli</taxon>
        <taxon>Bacillales</taxon>
        <taxon>Bacillaceae</taxon>
        <taxon>Mesobacillus</taxon>
    </lineage>
</organism>
<dbReference type="RefSeq" id="WP_213367255.1">
    <property type="nucleotide sequence ID" value="NZ_QTKX01000001.1"/>
</dbReference>
<dbReference type="Proteomes" id="UP000761411">
    <property type="component" value="Unassembled WGS sequence"/>
</dbReference>
<feature type="transmembrane region" description="Helical" evidence="8">
    <location>
        <begin position="95"/>
        <end position="113"/>
    </location>
</feature>
<accession>A0A944CJN3</accession>
<reference evidence="9 10" key="1">
    <citation type="journal article" date="2021" name="Microorganisms">
        <title>Bacterial Dimethylsulfoniopropionate Biosynthesis in the East China Sea.</title>
        <authorList>
            <person name="Liu J."/>
            <person name="Zhang Y."/>
            <person name="Liu J."/>
            <person name="Zhong H."/>
            <person name="Williams B.T."/>
            <person name="Zheng Y."/>
            <person name="Curson A.R.J."/>
            <person name="Sun C."/>
            <person name="Sun H."/>
            <person name="Song D."/>
            <person name="Wagner Mackenzie B."/>
            <person name="Bermejo Martinez A."/>
            <person name="Todd J.D."/>
            <person name="Zhang X.H."/>
        </authorList>
    </citation>
    <scope>NUCLEOTIDE SEQUENCE [LARGE SCALE GENOMIC DNA]</scope>
    <source>
        <strain evidence="9 10">ESS08</strain>
    </source>
</reference>
<feature type="transmembrane region" description="Helical" evidence="8">
    <location>
        <begin position="69"/>
        <end position="89"/>
    </location>
</feature>
<dbReference type="PANTHER" id="PTHR30269:SF37">
    <property type="entry name" value="MEMBRANE TRANSPORTER PROTEIN"/>
    <property type="match status" value="1"/>
</dbReference>
<evidence type="ECO:0000256" key="2">
    <source>
        <dbReference type="ARBA" id="ARBA00009142"/>
    </source>
</evidence>
<evidence type="ECO:0000256" key="5">
    <source>
        <dbReference type="ARBA" id="ARBA00022692"/>
    </source>
</evidence>
<keyword evidence="3" id="KW-0813">Transport</keyword>